<feature type="domain" description="Peptidase A2" evidence="3">
    <location>
        <begin position="61"/>
        <end position="97"/>
    </location>
</feature>
<dbReference type="GO" id="GO:0008233">
    <property type="term" value="F:peptidase activity"/>
    <property type="evidence" value="ECO:0007669"/>
    <property type="project" value="UniProtKB-KW"/>
</dbReference>
<comment type="caution">
    <text evidence="4">The sequence shown here is derived from an EMBL/GenBank/DDBJ whole genome shotgun (WGS) entry which is preliminary data.</text>
</comment>
<accession>A0ABS5S795</accession>
<dbReference type="Gene3D" id="2.30.42.10">
    <property type="match status" value="1"/>
</dbReference>
<dbReference type="InterPro" id="IPR001478">
    <property type="entry name" value="PDZ"/>
</dbReference>
<proteinExistence type="predicted"/>
<dbReference type="GO" id="GO:0006508">
    <property type="term" value="P:proteolysis"/>
    <property type="evidence" value="ECO:0007669"/>
    <property type="project" value="UniProtKB-KW"/>
</dbReference>
<evidence type="ECO:0000259" key="3">
    <source>
        <dbReference type="PROSITE" id="PS50175"/>
    </source>
</evidence>
<keyword evidence="5" id="KW-1185">Reference proteome</keyword>
<keyword evidence="1" id="KW-0378">Hydrolase</keyword>
<dbReference type="SMART" id="SM00228">
    <property type="entry name" value="PDZ"/>
    <property type="match status" value="1"/>
</dbReference>
<dbReference type="Gene3D" id="2.40.70.10">
    <property type="entry name" value="Acid Proteases"/>
    <property type="match status" value="2"/>
</dbReference>
<dbReference type="EMBL" id="JAHCTB010000006">
    <property type="protein sequence ID" value="MBT0609083.1"/>
    <property type="molecule type" value="Genomic_DNA"/>
</dbReference>
<reference evidence="4 5" key="1">
    <citation type="submission" date="2021-05" db="EMBL/GenBank/DDBJ databases">
        <title>Aequorivita echinoideorum JCM 30378 genome.</title>
        <authorList>
            <person name="Zhang H."/>
            <person name="Li C."/>
        </authorList>
    </citation>
    <scope>NUCLEOTIDE SEQUENCE [LARGE SCALE GENOMIC DNA]</scope>
    <source>
        <strain evidence="4 5">JCM30378</strain>
    </source>
</reference>
<evidence type="ECO:0000256" key="2">
    <source>
        <dbReference type="SAM" id="SignalP"/>
    </source>
</evidence>
<evidence type="ECO:0000256" key="1">
    <source>
        <dbReference type="ARBA" id="ARBA00022801"/>
    </source>
</evidence>
<name>A0ABS5S795_9FLAO</name>
<keyword evidence="2" id="KW-0732">Signal</keyword>
<dbReference type="SUPFAM" id="SSF50156">
    <property type="entry name" value="PDZ domain-like"/>
    <property type="match status" value="1"/>
</dbReference>
<dbReference type="CDD" id="cd05483">
    <property type="entry name" value="retropepsin_like_bacteria"/>
    <property type="match status" value="1"/>
</dbReference>
<evidence type="ECO:0000313" key="5">
    <source>
        <dbReference type="Proteomes" id="UP001297092"/>
    </source>
</evidence>
<dbReference type="InterPro" id="IPR021109">
    <property type="entry name" value="Peptidase_aspartic_dom_sf"/>
</dbReference>
<dbReference type="PROSITE" id="PS50175">
    <property type="entry name" value="ASP_PROT_RETROV"/>
    <property type="match status" value="1"/>
</dbReference>
<dbReference type="InterPro" id="IPR036034">
    <property type="entry name" value="PDZ_sf"/>
</dbReference>
<sequence length="452" mass="50915">MKINEKIAFLIFASWLFMAQGLTALAQNGFQLPEKQRRDKIQFELVNNLPIIDVELNGTKLSFILDSGVKSTILFSLEATDSLELKNTEPIQLQGLGEGGFVDAFKSQGNKIKVGDAIDIDHTLFIIFDKSLNFSPRMGIPIHGILGSDFFQNFVVKINYAAENVVIFNPKRYALRKCRKCVDVPIIFSGKKPYISLMLNTGKQEEEITLLVDSGSSDALWLFEDYGFLNENPKNYFTDFLGLGLSGNIYGKRTKLPEIQLGEISLLDVKAAFPDKNAIANAQSFKERDGSLGGSFLRRFTVVMDYGNKIMRFKKNRKFNEPFNYNMSGLTIEHDGLELIKKPKKYTAKGDRLIQDTDNSPFNIASVSTSSQFEFSLVPKFIVVEMRENSPAAQAGILLEDEIVRVNGKSVYEYKLYELIELFSSEEGKKIVLDVNRGGSINKVKFNLKNVF</sequence>
<dbReference type="InterPro" id="IPR041489">
    <property type="entry name" value="PDZ_6"/>
</dbReference>
<dbReference type="Proteomes" id="UP001297092">
    <property type="component" value="Unassembled WGS sequence"/>
</dbReference>
<gene>
    <name evidence="4" type="ORF">KIV10_12920</name>
</gene>
<dbReference type="Pfam" id="PF17820">
    <property type="entry name" value="PDZ_6"/>
    <property type="match status" value="1"/>
</dbReference>
<dbReference type="InterPro" id="IPR001995">
    <property type="entry name" value="Peptidase_A2_cat"/>
</dbReference>
<keyword evidence="4" id="KW-0645">Protease</keyword>
<dbReference type="InterPro" id="IPR034122">
    <property type="entry name" value="Retropepsin-like_bacterial"/>
</dbReference>
<organism evidence="4 5">
    <name type="scientific">Aequorivita echinoideorum</name>
    <dbReference type="NCBI Taxonomy" id="1549647"/>
    <lineage>
        <taxon>Bacteria</taxon>
        <taxon>Pseudomonadati</taxon>
        <taxon>Bacteroidota</taxon>
        <taxon>Flavobacteriia</taxon>
        <taxon>Flavobacteriales</taxon>
        <taxon>Flavobacteriaceae</taxon>
        <taxon>Aequorivita</taxon>
    </lineage>
</organism>
<dbReference type="SUPFAM" id="SSF50630">
    <property type="entry name" value="Acid proteases"/>
    <property type="match status" value="1"/>
</dbReference>
<feature type="signal peptide" evidence="2">
    <location>
        <begin position="1"/>
        <end position="26"/>
    </location>
</feature>
<dbReference type="Pfam" id="PF13650">
    <property type="entry name" value="Asp_protease_2"/>
    <property type="match status" value="1"/>
</dbReference>
<feature type="chain" id="PRO_5045285162" evidence="2">
    <location>
        <begin position="27"/>
        <end position="452"/>
    </location>
</feature>
<protein>
    <submittedName>
        <fullName evidence="4">Aspartyl protease family protein</fullName>
    </submittedName>
</protein>
<evidence type="ECO:0000313" key="4">
    <source>
        <dbReference type="EMBL" id="MBT0609083.1"/>
    </source>
</evidence>